<organism evidence="11 12">
    <name type="scientific">Trichinella nativa</name>
    <dbReference type="NCBI Taxonomy" id="6335"/>
    <lineage>
        <taxon>Eukaryota</taxon>
        <taxon>Metazoa</taxon>
        <taxon>Ecdysozoa</taxon>
        <taxon>Nematoda</taxon>
        <taxon>Enoplea</taxon>
        <taxon>Dorylaimia</taxon>
        <taxon>Trichinellida</taxon>
        <taxon>Trichinellidae</taxon>
        <taxon>Trichinella</taxon>
    </lineage>
</organism>
<dbReference type="OrthoDB" id="6139674at2759"/>
<keyword evidence="2" id="KW-0193">Cuticle</keyword>
<evidence type="ECO:0000256" key="5">
    <source>
        <dbReference type="ARBA" id="ARBA00022729"/>
    </source>
</evidence>
<evidence type="ECO:0000256" key="3">
    <source>
        <dbReference type="ARBA" id="ARBA00022475"/>
    </source>
</evidence>
<dbReference type="EMBL" id="JYDW01000073">
    <property type="protein sequence ID" value="KRZ57575.1"/>
    <property type="molecule type" value="Genomic_DNA"/>
</dbReference>
<proteinExistence type="predicted"/>
<feature type="compositionally biased region" description="Basic and acidic residues" evidence="8">
    <location>
        <begin position="309"/>
        <end position="320"/>
    </location>
</feature>
<dbReference type="Pfam" id="PF25057">
    <property type="entry name" value="CUT_N"/>
    <property type="match status" value="1"/>
</dbReference>
<keyword evidence="6 9" id="KW-1133">Transmembrane helix</keyword>
<dbReference type="InterPro" id="IPR057475">
    <property type="entry name" value="CUT_C"/>
</dbReference>
<comment type="subcellular location">
    <subcellularLocation>
        <location evidence="1">Cell membrane</location>
        <topology evidence="1">Single-pass type I membrane protein</topology>
    </subcellularLocation>
</comment>
<feature type="transmembrane region" description="Helical" evidence="9">
    <location>
        <begin position="12"/>
        <end position="31"/>
    </location>
</feature>
<name>A0A0V1LDY9_9BILA</name>
<dbReference type="Pfam" id="PF25301">
    <property type="entry name" value="CUT_C"/>
    <property type="match status" value="1"/>
</dbReference>
<dbReference type="GO" id="GO:0042302">
    <property type="term" value="F:structural constituent of cuticle"/>
    <property type="evidence" value="ECO:0007669"/>
    <property type="project" value="UniProtKB-KW"/>
</dbReference>
<evidence type="ECO:0000256" key="9">
    <source>
        <dbReference type="SAM" id="Phobius"/>
    </source>
</evidence>
<evidence type="ECO:0000256" key="2">
    <source>
        <dbReference type="ARBA" id="ARBA00022460"/>
    </source>
</evidence>
<keyword evidence="12" id="KW-1185">Reference proteome</keyword>
<dbReference type="InterPro" id="IPR056953">
    <property type="entry name" value="CUT_N"/>
</dbReference>
<dbReference type="SMART" id="SM00241">
    <property type="entry name" value="ZP"/>
    <property type="match status" value="1"/>
</dbReference>
<evidence type="ECO:0000256" key="6">
    <source>
        <dbReference type="ARBA" id="ARBA00022989"/>
    </source>
</evidence>
<dbReference type="PANTHER" id="PTHR22907:SF27">
    <property type="entry name" value="ZP DOMAIN-CONTAINING PROTEIN"/>
    <property type="match status" value="1"/>
</dbReference>
<keyword evidence="7 9" id="KW-0472">Membrane</keyword>
<evidence type="ECO:0000313" key="12">
    <source>
        <dbReference type="Proteomes" id="UP000054721"/>
    </source>
</evidence>
<dbReference type="PANTHER" id="PTHR22907">
    <property type="entry name" value="GH04558P"/>
    <property type="match status" value="1"/>
</dbReference>
<keyword evidence="4 9" id="KW-0812">Transmembrane</keyword>
<gene>
    <name evidence="11" type="primary">cut-1</name>
    <name evidence="11" type="ORF">T02_7791</name>
</gene>
<comment type="caution">
    <text evidence="11">The sequence shown here is derived from an EMBL/GenBank/DDBJ whole genome shotgun (WGS) entry which is preliminary data.</text>
</comment>
<sequence>MNSLRIAIMHVINLRFVLISVLPLTALSTIVDNSIIVLLFPGVPQVNCEDHQMTMVFNTEKPFTGRIFVKGMAEKPECYKRYKDNKNSSIVYKLKNGECNMHKQRRLGPQRGVEQSMTVIVSFHDTFVTKVDRAYRCTCFFMETDRIVTSEFEVSNLATTDLIDTARMPTCTYKVRRGSINGPGVNFAKVGEEVYHVWQCDSDLFGMLVHSCYVDDGAGENKFSLLDEKGSFIFQKFLQLQQQAPFSCAIDQTIVNDLTYNEMTNQAFVASNVFKFADKANVYFQCSISLCMKSDGICRGLTPPLCEKEKLSRSKRDRSTDQPLSRPSSQRFTMPIIDMDIAADKITVLDLGEETAAGAAILTDSSFVEHEKQMFTVSSVKNEHSNYSEVCMTVQTLAAASAALLLLLFTVFALIIARLCSRSSRAVFKQ</sequence>
<reference evidence="11 12" key="1">
    <citation type="submission" date="2015-05" db="EMBL/GenBank/DDBJ databases">
        <title>Evolution of Trichinella species and genotypes.</title>
        <authorList>
            <person name="Korhonen P.K."/>
            <person name="Edoardo P."/>
            <person name="Giuseppe L.R."/>
            <person name="Gasser R.B."/>
        </authorList>
    </citation>
    <scope>NUCLEOTIDE SEQUENCE [LARGE SCALE GENOMIC DNA]</scope>
    <source>
        <strain evidence="11">ISS10</strain>
    </source>
</reference>
<feature type="transmembrane region" description="Helical" evidence="9">
    <location>
        <begin position="397"/>
        <end position="420"/>
    </location>
</feature>
<protein>
    <submittedName>
        <fullName evidence="11">Cuticlin-1</fullName>
    </submittedName>
</protein>
<dbReference type="AlphaFoldDB" id="A0A0V1LDY9"/>
<dbReference type="PROSITE" id="PS51034">
    <property type="entry name" value="ZP_2"/>
    <property type="match status" value="1"/>
</dbReference>
<dbReference type="Proteomes" id="UP000054721">
    <property type="component" value="Unassembled WGS sequence"/>
</dbReference>
<evidence type="ECO:0000256" key="1">
    <source>
        <dbReference type="ARBA" id="ARBA00004251"/>
    </source>
</evidence>
<evidence type="ECO:0000313" key="11">
    <source>
        <dbReference type="EMBL" id="KRZ57575.1"/>
    </source>
</evidence>
<feature type="region of interest" description="Disordered" evidence="8">
    <location>
        <begin position="309"/>
        <end position="329"/>
    </location>
</feature>
<dbReference type="STRING" id="6335.A0A0V1LDY9"/>
<dbReference type="GO" id="GO:0005886">
    <property type="term" value="C:plasma membrane"/>
    <property type="evidence" value="ECO:0007669"/>
    <property type="project" value="UniProtKB-SubCell"/>
</dbReference>
<dbReference type="InterPro" id="IPR001507">
    <property type="entry name" value="ZP_dom"/>
</dbReference>
<evidence type="ECO:0000256" key="4">
    <source>
        <dbReference type="ARBA" id="ARBA00022692"/>
    </source>
</evidence>
<evidence type="ECO:0000256" key="8">
    <source>
        <dbReference type="SAM" id="MobiDB-lite"/>
    </source>
</evidence>
<feature type="domain" description="ZP" evidence="10">
    <location>
        <begin position="47"/>
        <end position="305"/>
    </location>
</feature>
<accession>A0A0V1LDY9</accession>
<evidence type="ECO:0000256" key="7">
    <source>
        <dbReference type="ARBA" id="ARBA00023136"/>
    </source>
</evidence>
<evidence type="ECO:0000259" key="10">
    <source>
        <dbReference type="PROSITE" id="PS51034"/>
    </source>
</evidence>
<keyword evidence="3" id="KW-1003">Cell membrane</keyword>
<dbReference type="InterPro" id="IPR051962">
    <property type="entry name" value="Cuticlin"/>
</dbReference>
<keyword evidence="5" id="KW-0732">Signal</keyword>